<dbReference type="KEGG" id="svp:Pan189_06680"/>
<dbReference type="RefSeq" id="WP_145362523.1">
    <property type="nucleotide sequence ID" value="NZ_CP036268.1"/>
</dbReference>
<reference evidence="1 2" key="1">
    <citation type="submission" date="2019-02" db="EMBL/GenBank/DDBJ databases">
        <title>Deep-cultivation of Planctomycetes and their phenomic and genomic characterization uncovers novel biology.</title>
        <authorList>
            <person name="Wiegand S."/>
            <person name="Jogler M."/>
            <person name="Boedeker C."/>
            <person name="Pinto D."/>
            <person name="Vollmers J."/>
            <person name="Rivas-Marin E."/>
            <person name="Kohn T."/>
            <person name="Peeters S.H."/>
            <person name="Heuer A."/>
            <person name="Rast P."/>
            <person name="Oberbeckmann S."/>
            <person name="Bunk B."/>
            <person name="Jeske O."/>
            <person name="Meyerdierks A."/>
            <person name="Storesund J.E."/>
            <person name="Kallscheuer N."/>
            <person name="Luecker S."/>
            <person name="Lage O.M."/>
            <person name="Pohl T."/>
            <person name="Merkel B.J."/>
            <person name="Hornburger P."/>
            <person name="Mueller R.-W."/>
            <person name="Bruemmer F."/>
            <person name="Labrenz M."/>
            <person name="Spormann A.M."/>
            <person name="Op den Camp H."/>
            <person name="Overmann J."/>
            <person name="Amann R."/>
            <person name="Jetten M.S.M."/>
            <person name="Mascher T."/>
            <person name="Medema M.H."/>
            <person name="Devos D.P."/>
            <person name="Kaster A.-K."/>
            <person name="Ovreas L."/>
            <person name="Rohde M."/>
            <person name="Galperin M.Y."/>
            <person name="Jogler C."/>
        </authorList>
    </citation>
    <scope>NUCLEOTIDE SEQUENCE [LARGE SCALE GENOMIC DNA]</scope>
    <source>
        <strain evidence="1 2">Pan189</strain>
    </source>
</reference>
<proteinExistence type="predicted"/>
<protein>
    <recommendedName>
        <fullName evidence="3">Competence protein A</fullName>
    </recommendedName>
</protein>
<gene>
    <name evidence="1" type="ORF">Pan189_06680</name>
</gene>
<dbReference type="OrthoDB" id="209320at2"/>
<dbReference type="InterPro" id="IPR057363">
    <property type="entry name" value="Volactin"/>
</dbReference>
<organism evidence="1 2">
    <name type="scientific">Stratiformator vulcanicus</name>
    <dbReference type="NCBI Taxonomy" id="2527980"/>
    <lineage>
        <taxon>Bacteria</taxon>
        <taxon>Pseudomonadati</taxon>
        <taxon>Planctomycetota</taxon>
        <taxon>Planctomycetia</taxon>
        <taxon>Planctomycetales</taxon>
        <taxon>Planctomycetaceae</taxon>
        <taxon>Stratiformator</taxon>
    </lineage>
</organism>
<dbReference type="Pfam" id="PF25216">
    <property type="entry name" value="Volactin"/>
    <property type="match status" value="1"/>
</dbReference>
<accession>A0A517QXD2</accession>
<dbReference type="Proteomes" id="UP000317318">
    <property type="component" value="Chromosome"/>
</dbReference>
<evidence type="ECO:0000313" key="1">
    <source>
        <dbReference type="EMBL" id="QDT36312.1"/>
    </source>
</evidence>
<dbReference type="EMBL" id="CP036268">
    <property type="protein sequence ID" value="QDT36312.1"/>
    <property type="molecule type" value="Genomic_DNA"/>
</dbReference>
<dbReference type="SUPFAM" id="SSF53067">
    <property type="entry name" value="Actin-like ATPase domain"/>
    <property type="match status" value="1"/>
</dbReference>
<sequence length="342" mass="35996">MNIGLDLGTDRFRSLRAIDGRLVARAVPSRCSMVDDTPAARRLLERASLPYAVCQSDLILLGEAALESAALVGKPSIELLPGGNVPSNDPPARQVIAALIESLLPAPTLSGTRPVCGLVLPHSGTADGADFLTHLVELRGYVAEQIRAADAVALATLSQEMLTGAVLTLGANSAEFAVIHHGRRAAHILIDVGTADIDRAIAEADDLHIYDTAGVRFRDDASVGRSRENLSGSLLNPGDARAKQIEAAYTRWLDSIILQATELTGKTVMAGVPGKLPLVCAGGPTQIRGFVPFLESRLRSADLPFDVSEIRVADAAYTAARGALAHAELTRAEAQRPTAKVA</sequence>
<dbReference type="InterPro" id="IPR043129">
    <property type="entry name" value="ATPase_NBD"/>
</dbReference>
<keyword evidence="2" id="KW-1185">Reference proteome</keyword>
<evidence type="ECO:0000313" key="2">
    <source>
        <dbReference type="Proteomes" id="UP000317318"/>
    </source>
</evidence>
<dbReference type="AlphaFoldDB" id="A0A517QXD2"/>
<evidence type="ECO:0008006" key="3">
    <source>
        <dbReference type="Google" id="ProtNLM"/>
    </source>
</evidence>
<name>A0A517QXD2_9PLAN</name>